<reference evidence="2" key="1">
    <citation type="submission" date="2020-03" db="EMBL/GenBank/DDBJ databases">
        <title>The deep terrestrial virosphere.</title>
        <authorList>
            <person name="Holmfeldt K."/>
            <person name="Nilsson E."/>
            <person name="Simone D."/>
            <person name="Lopez-Fernandez M."/>
            <person name="Wu X."/>
            <person name="de Brujin I."/>
            <person name="Lundin D."/>
            <person name="Andersson A."/>
            <person name="Bertilsson S."/>
            <person name="Dopson M."/>
        </authorList>
    </citation>
    <scope>NUCLEOTIDE SEQUENCE</scope>
    <source>
        <strain evidence="1">MM415A02993</strain>
        <strain evidence="2">MM415B03495</strain>
    </source>
</reference>
<evidence type="ECO:0000313" key="2">
    <source>
        <dbReference type="EMBL" id="QJA91059.1"/>
    </source>
</evidence>
<dbReference type="AlphaFoldDB" id="A0A6M3L9J1"/>
<accession>A0A6M3L9J1</accession>
<evidence type="ECO:0000313" key="1">
    <source>
        <dbReference type="EMBL" id="QJA71877.1"/>
    </source>
</evidence>
<dbReference type="EMBL" id="MT142957">
    <property type="protein sequence ID" value="QJA91059.1"/>
    <property type="molecule type" value="Genomic_DNA"/>
</dbReference>
<dbReference type="EMBL" id="MT141907">
    <property type="protein sequence ID" value="QJA71877.1"/>
    <property type="molecule type" value="Genomic_DNA"/>
</dbReference>
<proteinExistence type="predicted"/>
<sequence>MADDTFHGPISIEEFKYALGIWASVLAGKLMVTEFDKIPTDAGMLTLSFPNKCGQIVTIYRKPGSLSFKALLAIGKEFYQDPEKCISILLHCVIFEMIIINSIFDEYIDDKSVFDSPYLDIIKDIPIKIGEETAIDNFNWEYILKKFKIIKKTKRLQ</sequence>
<organism evidence="2">
    <name type="scientific">viral metagenome</name>
    <dbReference type="NCBI Taxonomy" id="1070528"/>
    <lineage>
        <taxon>unclassified sequences</taxon>
        <taxon>metagenomes</taxon>
        <taxon>organismal metagenomes</taxon>
    </lineage>
</organism>
<name>A0A6M3L9J1_9ZZZZ</name>
<gene>
    <name evidence="1" type="ORF">MM415A02993_0003</name>
    <name evidence="2" type="ORF">MM415B03495_0013</name>
</gene>
<protein>
    <submittedName>
        <fullName evidence="2">Uncharacterized protein</fullName>
    </submittedName>
</protein>